<evidence type="ECO:0000313" key="3">
    <source>
        <dbReference type="Proteomes" id="UP000654913"/>
    </source>
</evidence>
<feature type="compositionally biased region" description="Polar residues" evidence="1">
    <location>
        <begin position="335"/>
        <end position="346"/>
    </location>
</feature>
<feature type="region of interest" description="Disordered" evidence="1">
    <location>
        <begin position="835"/>
        <end position="933"/>
    </location>
</feature>
<feature type="compositionally biased region" description="Polar residues" evidence="1">
    <location>
        <begin position="987"/>
        <end position="1001"/>
    </location>
</feature>
<feature type="compositionally biased region" description="Polar residues" evidence="1">
    <location>
        <begin position="82"/>
        <end position="103"/>
    </location>
</feature>
<accession>A0A7R7XK75</accession>
<sequence length="1470" mass="159458">MSGPFQRPPLHTSNSSTSSPLSPQGGGDTPVSFRTNVNRAKTKRWVEAKKYTYDGDDWGEDEYGEYEYDDEPPVPQLPQAGANRSNPDISSTLPKAKGSSHSPLPSMDRSRSMEHTQTESTGNLASPSSPETPIVRPAEIYKRMREEQKATSATSPPTGSVGAWSSEATAPPVQADTEGVDTSVIPPATANEPPTLSLPDVKRLSGFGSSLLTDSDSNPQINQDTPSQQHELQHNPSLGFRSAVNQAFDVPETPSTIADSVARSNSDSTTGVSPIIARHGTTDDKTPTIHEEPNENAETPTDAGIVFKPGHRRDLSIPSPGNSPSRRPQLAGPETSVSSELAQLSGATPAESPLDYPQSSQQGLPHPDTALPSRETPVRDLPPPLNVQTSMAPGAGVSTENIPVIIPSMSSDNSPEDTENDRLRKEIIRSLSRENTPSDHQDNDTPPQTSGQDTLFPHKGGLSTVASQVEPASSMPNAIAVTSAPIEQPAPIPAQNTQPKLKKRFSWEESSDEEDPTPVPQSQPARPMPGQFPFSQENVHPESEATPTNEPPKTLDEAGSKDEPENAGLTALPPLAIDTTDISSSGPGHEPTLSETLSRAEEEESYSPKHQVLEPSAPISSTSVESGLLGFKDILGKQSPDDRIQAFDQTRDQFAAIDTGLSNWVQVTLYAHPEHADVVERNSKPLSDEFKNSLPRAKFPKLSSLGNLASSLQDGSHSTSGHIRRPSATLGSVRQNQAGKDFLHTAGVLGGHAGKAAKGLFSKGRSKLKGVGGSEKGFQSSRGYHRPVRLSDLQPDPEPGLDLEDTQDLHDPPASRPWMRLTNQFGDAVTTRGGEYFFVQPSPPSGQFDRHGGSQRRPAGSSNPCSFEEQGEPHEDHSSHSANNNEHAGCDGVDHLGAKPRDDLRRNAKSDGENDDEGIHAHPVSREELPSPQFHALILDDIPERDSAQSHDSMLPTLHQLPSISSLGAQELDLGPPPPLAPKLAQNHLSSEISLPSNVGDSQPRHLGGRTWRRGQRRASSQGNNNLFESPFAHREAIQTAPARHNGRPASTPGLLPPLSPKHEWSRRPEQISSSRDPASPRTSSSPMEKLKNVGRFHRVSMGSNQSEFKTGQLQKRSFNKLTGLFSRTQHRKSAPPEPLESSSEGSTRNYLAPVTSRPDSRVATSSVSSVDNHERPVSLPDARNTFHGHRAPIEGYFAHESPETFNVAEPQSHLRDTASTDHMRLSDPTPINPGRLSPHSPPYHSPGSPHRQRRASPPRLSPPIPTSAPRTPPSRGRSEDRSYAQDLHLRSRSPKAFAPRPEERNLPKHDATDPAYRLGTFRTSNPRTSHAGDQELPWKITIPGDSDEGTMNSSFSWRQETEGALNRPRLPTYQEDEEEHGPSNHQAVDEKQGPPFINLPTAPAATEQARPPEQTHPHRDGARAINASNAPVELPVRADDDSSEEIMMSSTAYPGQEWRPLGYSEWEHQ</sequence>
<feature type="compositionally biased region" description="Polar residues" evidence="1">
    <location>
        <begin position="444"/>
        <end position="453"/>
    </location>
</feature>
<name>A0A7R7XK75_9EURO</name>
<feature type="compositionally biased region" description="Basic and acidic residues" evidence="1">
    <location>
        <begin position="108"/>
        <end position="117"/>
    </location>
</feature>
<feature type="compositionally biased region" description="Basic and acidic residues" evidence="1">
    <location>
        <begin position="1061"/>
        <end position="1070"/>
    </location>
</feature>
<feature type="compositionally biased region" description="Polar residues" evidence="1">
    <location>
        <begin position="1071"/>
        <end position="1087"/>
    </location>
</feature>
<feature type="compositionally biased region" description="Low complexity" evidence="1">
    <location>
        <begin position="8"/>
        <end position="23"/>
    </location>
</feature>
<organism evidence="2 3">
    <name type="scientific">Aspergillus puulaauensis</name>
    <dbReference type="NCBI Taxonomy" id="1220207"/>
    <lineage>
        <taxon>Eukaryota</taxon>
        <taxon>Fungi</taxon>
        <taxon>Dikarya</taxon>
        <taxon>Ascomycota</taxon>
        <taxon>Pezizomycotina</taxon>
        <taxon>Eurotiomycetes</taxon>
        <taxon>Eurotiomycetidae</taxon>
        <taxon>Eurotiales</taxon>
        <taxon>Aspergillaceae</taxon>
        <taxon>Aspergillus</taxon>
    </lineage>
</organism>
<dbReference type="GeneID" id="64972794"/>
<dbReference type="KEGG" id="apuu:APUU_31014A"/>
<feature type="region of interest" description="Disordered" evidence="1">
    <location>
        <begin position="1209"/>
        <end position="1470"/>
    </location>
</feature>
<feature type="compositionally biased region" description="Pro residues" evidence="1">
    <location>
        <begin position="1260"/>
        <end position="1273"/>
    </location>
</feature>
<feature type="region of interest" description="Disordered" evidence="1">
    <location>
        <begin position="966"/>
        <end position="1028"/>
    </location>
</feature>
<keyword evidence="3" id="KW-1185">Reference proteome</keyword>
<feature type="region of interest" description="Disordered" evidence="1">
    <location>
        <begin position="1043"/>
        <end position="1090"/>
    </location>
</feature>
<feature type="compositionally biased region" description="Basic and acidic residues" evidence="1">
    <location>
        <begin position="139"/>
        <end position="149"/>
    </location>
</feature>
<feature type="compositionally biased region" description="Basic and acidic residues" evidence="1">
    <location>
        <begin position="1277"/>
        <end position="1290"/>
    </location>
</feature>
<feature type="region of interest" description="Disordered" evidence="1">
    <location>
        <begin position="1"/>
        <end position="624"/>
    </location>
</feature>
<feature type="compositionally biased region" description="Polar residues" evidence="1">
    <location>
        <begin position="118"/>
        <end position="131"/>
    </location>
</feature>
<feature type="compositionally biased region" description="Basic and acidic residues" evidence="1">
    <location>
        <begin position="44"/>
        <end position="53"/>
    </location>
</feature>
<feature type="compositionally biased region" description="Polar residues" evidence="1">
    <location>
        <begin position="207"/>
        <end position="236"/>
    </location>
</feature>
<protein>
    <submittedName>
        <fullName evidence="2">Uncharacterized protein</fullName>
    </submittedName>
</protein>
<feature type="compositionally biased region" description="Polar residues" evidence="1">
    <location>
        <begin position="1018"/>
        <end position="1028"/>
    </location>
</feature>
<feature type="compositionally biased region" description="Polar residues" evidence="1">
    <location>
        <begin position="253"/>
        <end position="272"/>
    </location>
</feature>
<gene>
    <name evidence="2" type="ORF">APUU_31014A</name>
</gene>
<dbReference type="EMBL" id="AP024445">
    <property type="protein sequence ID" value="BCS22789.1"/>
    <property type="molecule type" value="Genomic_DNA"/>
</dbReference>
<feature type="compositionally biased region" description="Basic and acidic residues" evidence="1">
    <location>
        <begin position="1213"/>
        <end position="1226"/>
    </location>
</feature>
<feature type="compositionally biased region" description="Basic and acidic residues" evidence="1">
    <location>
        <begin position="1414"/>
        <end position="1423"/>
    </location>
</feature>
<reference evidence="2" key="1">
    <citation type="submission" date="2021-01" db="EMBL/GenBank/DDBJ databases">
        <authorList>
            <consortium name="Aspergillus puulaauensis MK2 genome sequencing consortium"/>
            <person name="Kazuki M."/>
            <person name="Futagami T."/>
        </authorList>
    </citation>
    <scope>NUCLEOTIDE SEQUENCE</scope>
    <source>
        <strain evidence="2">MK2</strain>
    </source>
</reference>
<evidence type="ECO:0000256" key="1">
    <source>
        <dbReference type="SAM" id="MobiDB-lite"/>
    </source>
</evidence>
<dbReference type="RefSeq" id="XP_041554983.1">
    <property type="nucleotide sequence ID" value="XM_041702171.1"/>
</dbReference>
<feature type="region of interest" description="Disordered" evidence="1">
    <location>
        <begin position="1127"/>
        <end position="1188"/>
    </location>
</feature>
<feature type="compositionally biased region" description="Basic and acidic residues" evidence="1">
    <location>
        <begin position="888"/>
        <end position="929"/>
    </location>
</feature>
<feature type="region of interest" description="Disordered" evidence="1">
    <location>
        <begin position="765"/>
        <end position="820"/>
    </location>
</feature>
<dbReference type="Proteomes" id="UP000654913">
    <property type="component" value="Chromosome 3"/>
</dbReference>
<feature type="compositionally biased region" description="Basic and acidic residues" evidence="1">
    <location>
        <begin position="420"/>
        <end position="443"/>
    </location>
</feature>
<feature type="compositionally biased region" description="Basic and acidic residues" evidence="1">
    <location>
        <begin position="553"/>
        <end position="564"/>
    </location>
</feature>
<feature type="compositionally biased region" description="Polar residues" evidence="1">
    <location>
        <begin position="1350"/>
        <end position="1359"/>
    </location>
</feature>
<feature type="compositionally biased region" description="Acidic residues" evidence="1">
    <location>
        <begin position="54"/>
        <end position="72"/>
    </location>
</feature>
<proteinExistence type="predicted"/>
<dbReference type="OrthoDB" id="5151921at2759"/>
<feature type="compositionally biased region" description="Basic and acidic residues" evidence="1">
    <location>
        <begin position="1301"/>
        <end position="1313"/>
    </location>
</feature>
<feature type="compositionally biased region" description="Basic and acidic residues" evidence="1">
    <location>
        <begin position="280"/>
        <end position="293"/>
    </location>
</feature>
<evidence type="ECO:0000313" key="2">
    <source>
        <dbReference type="EMBL" id="BCS22789.1"/>
    </source>
</evidence>
<feature type="compositionally biased region" description="Low complexity" evidence="1">
    <location>
        <begin position="484"/>
        <end position="495"/>
    </location>
</feature>
<feature type="compositionally biased region" description="Basic residues" evidence="1">
    <location>
        <begin position="1007"/>
        <end position="1017"/>
    </location>
</feature>
<feature type="compositionally biased region" description="Polar residues" evidence="1">
    <location>
        <begin position="464"/>
        <end position="476"/>
    </location>
</feature>
<reference evidence="2" key="2">
    <citation type="submission" date="2021-02" db="EMBL/GenBank/DDBJ databases">
        <title>Aspergillus puulaauensis MK2 genome sequence.</title>
        <authorList>
            <person name="Futagami T."/>
            <person name="Mori K."/>
            <person name="Kadooka C."/>
            <person name="Tanaka T."/>
        </authorList>
    </citation>
    <scope>NUCLEOTIDE SEQUENCE</scope>
    <source>
        <strain evidence="2">MK2</strain>
    </source>
</reference>